<proteinExistence type="predicted"/>
<accession>A0ACC2M2Z8</accession>
<organism evidence="1 2">
    <name type="scientific">Persea americana</name>
    <name type="common">Avocado</name>
    <dbReference type="NCBI Taxonomy" id="3435"/>
    <lineage>
        <taxon>Eukaryota</taxon>
        <taxon>Viridiplantae</taxon>
        <taxon>Streptophyta</taxon>
        <taxon>Embryophyta</taxon>
        <taxon>Tracheophyta</taxon>
        <taxon>Spermatophyta</taxon>
        <taxon>Magnoliopsida</taxon>
        <taxon>Magnoliidae</taxon>
        <taxon>Laurales</taxon>
        <taxon>Lauraceae</taxon>
        <taxon>Persea</taxon>
    </lineage>
</organism>
<name>A0ACC2M2Z8_PERAE</name>
<sequence>MASENCSRRKTKQDLKIYLVLCQSKLNNAVRIDRCATEEALEEIWAGVRGSATDFDGRRRRRGRRRRAIFLDVELQQVEDDRRDRSAPGGSATEMGFFGDGGRG</sequence>
<protein>
    <submittedName>
        <fullName evidence="1">Uncharacterized protein</fullName>
    </submittedName>
</protein>
<keyword evidence="2" id="KW-1185">Reference proteome</keyword>
<gene>
    <name evidence="1" type="ORF">MRB53_016751</name>
</gene>
<evidence type="ECO:0000313" key="2">
    <source>
        <dbReference type="Proteomes" id="UP001234297"/>
    </source>
</evidence>
<dbReference type="Proteomes" id="UP001234297">
    <property type="component" value="Chromosome 5"/>
</dbReference>
<evidence type="ECO:0000313" key="1">
    <source>
        <dbReference type="EMBL" id="KAJ8640057.1"/>
    </source>
</evidence>
<dbReference type="EMBL" id="CM056813">
    <property type="protein sequence ID" value="KAJ8640057.1"/>
    <property type="molecule type" value="Genomic_DNA"/>
</dbReference>
<reference evidence="1 2" key="1">
    <citation type="journal article" date="2022" name="Hortic Res">
        <title>A haplotype resolved chromosomal level avocado genome allows analysis of novel avocado genes.</title>
        <authorList>
            <person name="Nath O."/>
            <person name="Fletcher S.J."/>
            <person name="Hayward A."/>
            <person name="Shaw L.M."/>
            <person name="Masouleh A.K."/>
            <person name="Furtado A."/>
            <person name="Henry R.J."/>
            <person name="Mitter N."/>
        </authorList>
    </citation>
    <scope>NUCLEOTIDE SEQUENCE [LARGE SCALE GENOMIC DNA]</scope>
    <source>
        <strain evidence="2">cv. Hass</strain>
    </source>
</reference>
<comment type="caution">
    <text evidence="1">The sequence shown here is derived from an EMBL/GenBank/DDBJ whole genome shotgun (WGS) entry which is preliminary data.</text>
</comment>